<keyword evidence="1" id="KW-0472">Membrane</keyword>
<protein>
    <submittedName>
        <fullName evidence="2">Shikimate dehydrogenase (NADP(+))</fullName>
    </submittedName>
</protein>
<accession>A0AAE1LLJ9</accession>
<evidence type="ECO:0000313" key="3">
    <source>
        <dbReference type="Proteomes" id="UP001219518"/>
    </source>
</evidence>
<dbReference type="AlphaFoldDB" id="A0AAE1LLJ9"/>
<evidence type="ECO:0000256" key="1">
    <source>
        <dbReference type="SAM" id="Phobius"/>
    </source>
</evidence>
<keyword evidence="3" id="KW-1185">Reference proteome</keyword>
<name>A0AAE1LLJ9_9NEOP</name>
<comment type="caution">
    <text evidence="2">The sequence shown here is derived from an EMBL/GenBank/DDBJ whole genome shotgun (WGS) entry which is preliminary data.</text>
</comment>
<organism evidence="2 3">
    <name type="scientific">Frankliniella fusca</name>
    <dbReference type="NCBI Taxonomy" id="407009"/>
    <lineage>
        <taxon>Eukaryota</taxon>
        <taxon>Metazoa</taxon>
        <taxon>Ecdysozoa</taxon>
        <taxon>Arthropoda</taxon>
        <taxon>Hexapoda</taxon>
        <taxon>Insecta</taxon>
        <taxon>Pterygota</taxon>
        <taxon>Neoptera</taxon>
        <taxon>Paraneoptera</taxon>
        <taxon>Thysanoptera</taxon>
        <taxon>Terebrantia</taxon>
        <taxon>Thripoidea</taxon>
        <taxon>Thripidae</taxon>
        <taxon>Frankliniella</taxon>
    </lineage>
</organism>
<proteinExistence type="predicted"/>
<reference evidence="2" key="1">
    <citation type="submission" date="2021-07" db="EMBL/GenBank/DDBJ databases">
        <authorList>
            <person name="Catto M.A."/>
            <person name="Jacobson A."/>
            <person name="Kennedy G."/>
            <person name="Labadie P."/>
            <person name="Hunt B.G."/>
            <person name="Srinivasan R."/>
        </authorList>
    </citation>
    <scope>NUCLEOTIDE SEQUENCE</scope>
    <source>
        <strain evidence="2">PL_HMW_Pooled</strain>
        <tissue evidence="2">Head</tissue>
    </source>
</reference>
<gene>
    <name evidence="2" type="ORF">KUF71_012845</name>
</gene>
<reference evidence="2" key="2">
    <citation type="journal article" date="2023" name="BMC Genomics">
        <title>Pest status, molecular evolution, and epigenetic factors derived from the genome assembly of Frankliniella fusca, a thysanopteran phytovirus vector.</title>
        <authorList>
            <person name="Catto M.A."/>
            <person name="Labadie P.E."/>
            <person name="Jacobson A.L."/>
            <person name="Kennedy G.G."/>
            <person name="Srinivasan R."/>
            <person name="Hunt B.G."/>
        </authorList>
    </citation>
    <scope>NUCLEOTIDE SEQUENCE</scope>
    <source>
        <strain evidence="2">PL_HMW_Pooled</strain>
    </source>
</reference>
<dbReference type="EMBL" id="JAHWGI010001196">
    <property type="protein sequence ID" value="KAK3924711.1"/>
    <property type="molecule type" value="Genomic_DNA"/>
</dbReference>
<feature type="transmembrane region" description="Helical" evidence="1">
    <location>
        <begin position="43"/>
        <end position="63"/>
    </location>
</feature>
<keyword evidence="1" id="KW-0812">Transmembrane</keyword>
<sequence>MWMSQKVIYTTAAGTRNKETEICNYFCVCHECWMKPTVGTKLGFRFVVLLFSGQFSGTVLFLLCHLPVLLKQGVDASPLYPPCNHHHHSPNLPGQCSHHQIG</sequence>
<evidence type="ECO:0000313" key="2">
    <source>
        <dbReference type="EMBL" id="KAK3924711.1"/>
    </source>
</evidence>
<keyword evidence="1" id="KW-1133">Transmembrane helix</keyword>
<dbReference type="Proteomes" id="UP001219518">
    <property type="component" value="Unassembled WGS sequence"/>
</dbReference>